<dbReference type="Proteomes" id="UP000075714">
    <property type="component" value="Unassembled WGS sequence"/>
</dbReference>
<dbReference type="GO" id="GO:0051231">
    <property type="term" value="P:spindle elongation"/>
    <property type="evidence" value="ECO:0007669"/>
    <property type="project" value="TreeGrafter"/>
</dbReference>
<feature type="compositionally biased region" description="Low complexity" evidence="3">
    <location>
        <begin position="671"/>
        <end position="683"/>
    </location>
</feature>
<reference evidence="6" key="1">
    <citation type="journal article" date="2016" name="Nat. Commun.">
        <title>The Gonium pectorale genome demonstrates co-option of cell cycle regulation during the evolution of multicellularity.</title>
        <authorList>
            <person name="Hanschen E.R."/>
            <person name="Marriage T.N."/>
            <person name="Ferris P.J."/>
            <person name="Hamaji T."/>
            <person name="Toyoda A."/>
            <person name="Fujiyama A."/>
            <person name="Neme R."/>
            <person name="Noguchi H."/>
            <person name="Minakuchi Y."/>
            <person name="Suzuki M."/>
            <person name="Kawai-Toyooka H."/>
            <person name="Smith D.R."/>
            <person name="Sparks H."/>
            <person name="Anderson J."/>
            <person name="Bakaric R."/>
            <person name="Luria V."/>
            <person name="Karger A."/>
            <person name="Kirschner M.W."/>
            <person name="Durand P.M."/>
            <person name="Michod R.E."/>
            <person name="Nozaki H."/>
            <person name="Olson B.J."/>
        </authorList>
    </citation>
    <scope>NUCLEOTIDE SEQUENCE [LARGE SCALE GENOMIC DNA]</scope>
    <source>
        <strain evidence="6">NIES-2863</strain>
    </source>
</reference>
<dbReference type="GO" id="GO:0005524">
    <property type="term" value="F:ATP binding"/>
    <property type="evidence" value="ECO:0007669"/>
    <property type="project" value="InterPro"/>
</dbReference>
<feature type="region of interest" description="Disordered" evidence="3">
    <location>
        <begin position="748"/>
        <end position="781"/>
    </location>
</feature>
<feature type="compositionally biased region" description="Polar residues" evidence="3">
    <location>
        <begin position="705"/>
        <end position="716"/>
    </location>
</feature>
<dbReference type="PANTHER" id="PTHR47969">
    <property type="entry name" value="CHROMOSOME-ASSOCIATED KINESIN KIF4A-RELATED"/>
    <property type="match status" value="1"/>
</dbReference>
<organism evidence="5 6">
    <name type="scientific">Gonium pectorale</name>
    <name type="common">Green alga</name>
    <dbReference type="NCBI Taxonomy" id="33097"/>
    <lineage>
        <taxon>Eukaryota</taxon>
        <taxon>Viridiplantae</taxon>
        <taxon>Chlorophyta</taxon>
        <taxon>core chlorophytes</taxon>
        <taxon>Chlorophyceae</taxon>
        <taxon>CS clade</taxon>
        <taxon>Chlamydomonadales</taxon>
        <taxon>Volvocaceae</taxon>
        <taxon>Gonium</taxon>
    </lineage>
</organism>
<dbReference type="InterPro" id="IPR036961">
    <property type="entry name" value="Kinesin_motor_dom_sf"/>
</dbReference>
<dbReference type="SUPFAM" id="SSF52540">
    <property type="entry name" value="P-loop containing nucleoside triphosphate hydrolases"/>
    <property type="match status" value="1"/>
</dbReference>
<keyword evidence="6" id="KW-1185">Reference proteome</keyword>
<feature type="compositionally biased region" description="Polar residues" evidence="3">
    <location>
        <begin position="748"/>
        <end position="762"/>
    </location>
</feature>
<dbReference type="PRINTS" id="PR00380">
    <property type="entry name" value="KINESINHEAVY"/>
</dbReference>
<keyword evidence="1" id="KW-0505">Motor protein</keyword>
<comment type="caution">
    <text evidence="5">The sequence shown here is derived from an EMBL/GenBank/DDBJ whole genome shotgun (WGS) entry which is preliminary data.</text>
</comment>
<feature type="region of interest" description="Disordered" evidence="3">
    <location>
        <begin position="652"/>
        <end position="736"/>
    </location>
</feature>
<dbReference type="AlphaFoldDB" id="A0A150H3F2"/>
<feature type="compositionally biased region" description="Acidic residues" evidence="3">
    <location>
        <begin position="381"/>
        <end position="396"/>
    </location>
</feature>
<dbReference type="GO" id="GO:0007052">
    <property type="term" value="P:mitotic spindle organization"/>
    <property type="evidence" value="ECO:0007669"/>
    <property type="project" value="TreeGrafter"/>
</dbReference>
<dbReference type="InterPro" id="IPR001752">
    <property type="entry name" value="Kinesin_motor_dom"/>
</dbReference>
<name>A0A150H3F2_GONPE</name>
<dbReference type="STRING" id="33097.A0A150H3F2"/>
<accession>A0A150H3F2</accession>
<comment type="caution">
    <text evidence="2">Lacks conserved residue(s) required for the propagation of feature annotation.</text>
</comment>
<evidence type="ECO:0000313" key="5">
    <source>
        <dbReference type="EMBL" id="KXZ56679.1"/>
    </source>
</evidence>
<dbReference type="Gene3D" id="3.40.850.10">
    <property type="entry name" value="Kinesin motor domain"/>
    <property type="match status" value="1"/>
</dbReference>
<evidence type="ECO:0000313" key="6">
    <source>
        <dbReference type="Proteomes" id="UP000075714"/>
    </source>
</evidence>
<dbReference type="GO" id="GO:0005875">
    <property type="term" value="C:microtubule associated complex"/>
    <property type="evidence" value="ECO:0007669"/>
    <property type="project" value="TreeGrafter"/>
</dbReference>
<dbReference type="PANTHER" id="PTHR47969:SF9">
    <property type="entry name" value="KINESIN-LIKE PROTEIN"/>
    <property type="match status" value="1"/>
</dbReference>
<feature type="region of interest" description="Disordered" evidence="3">
    <location>
        <begin position="859"/>
        <end position="900"/>
    </location>
</feature>
<dbReference type="OrthoDB" id="551088at2759"/>
<gene>
    <name evidence="5" type="ORF">GPECTOR_1g611</name>
</gene>
<dbReference type="PROSITE" id="PS50067">
    <property type="entry name" value="KINESIN_MOTOR_2"/>
    <property type="match status" value="1"/>
</dbReference>
<evidence type="ECO:0000256" key="1">
    <source>
        <dbReference type="ARBA" id="ARBA00023175"/>
    </source>
</evidence>
<protein>
    <recommendedName>
        <fullName evidence="4">Kinesin motor domain-containing protein</fullName>
    </recommendedName>
</protein>
<feature type="compositionally biased region" description="Low complexity" evidence="3">
    <location>
        <begin position="339"/>
        <end position="373"/>
    </location>
</feature>
<dbReference type="InterPro" id="IPR027640">
    <property type="entry name" value="Kinesin-like_fam"/>
</dbReference>
<evidence type="ECO:0000259" key="4">
    <source>
        <dbReference type="PROSITE" id="PS50067"/>
    </source>
</evidence>
<sequence length="1037" mass="111682">MGTGEFGQEEQLGMAPRVIRHVFQGIAARKQQAAFYVRAQFLEIYNEDVKDLLLPPAEQAVRWISRDQSHAGAGTGGGITLRDAGDGTIMVIGASEEPAECAEDLLELLERGMAARATSSTCANEQSSRSHAILTVIVEQHMLLTASLDSDSSAGGGGVGAGSGRGIASSDGFLSNGSGMAAASEIRTAKLHLVGLLALGNVISALGDERRRGSHVPYRESKLTRLLQDSLGGNSRTAMIACVSPADDVLEETLNTLKYANRAKNIRNKPVANSALEAELASCREQLLMAQEDLERDEVIFADKMKELQVEDLRQLLAAAQQQQQRQHHARQVAGRGGSRSSSRRPSSNGQGSRRQSESAASAAATVGDGEAVAAERVEGAESEDADERGGEEDEVLYDEELLSYISETDYAEQPGGREVLESDAALREELAEVLREKANAEEERAALERAALEQRSSFDSARAALEQQLSVLSSSIGTQQQQLEAAQAAEREARELASKWRERAQELESAIEAREAALARLRSEMEAIGSCAARSSEERDALKRQYEKRIAAIVSQVSTLQRQLQQHASTPAAKRDRQQPNAATVEMELTRLRNQQNDLRKQLSDRVSRFERDSAARLKELTSLKRAAAVAKSRMQALEEENRAQRMMLREKQREVTAAQQRLRESQRLSVSGNPGSRSVSPGGRGYMGRASGSARLSAEGLTASMTQSFRSQSVGSGGNLGARQGGHRETRAGPVRASIADAPVTVSGQARGHSQGSASDEQQGPPSQPQEPERLTPEQVGELRSWAEALLEVVAEGAAVTARCEMLASRQAELRTRRALLMREQAQLGLRAQRRRDALMSAVAACDAELAELLGRIPSPRYDTPPPSVPGTPRAEAAAAAQAESGREDAAGSGGSKNCGGGFGDGRAVLSDDWVALQQRIADVSHGKAELEGRLRGGRLLDEREQQVADALEDQLEDVDTQLSYIDGELSDRRQQLAGLHRRRQQQEARGESMSAAGLRLALAAAADAVEQRAFQVSRRQQFGVPSGLGLMGSD</sequence>
<proteinExistence type="inferred from homology"/>
<feature type="compositionally biased region" description="Low complexity" evidence="3">
    <location>
        <begin position="877"/>
        <end position="886"/>
    </location>
</feature>
<feature type="compositionally biased region" description="Gly residues" evidence="3">
    <location>
        <begin position="717"/>
        <end position="726"/>
    </location>
</feature>
<feature type="region of interest" description="Disordered" evidence="3">
    <location>
        <begin position="319"/>
        <end position="396"/>
    </location>
</feature>
<dbReference type="Pfam" id="PF25764">
    <property type="entry name" value="KIF21A_4th"/>
    <property type="match status" value="1"/>
</dbReference>
<evidence type="ECO:0000256" key="3">
    <source>
        <dbReference type="SAM" id="MobiDB-lite"/>
    </source>
</evidence>
<dbReference type="GO" id="GO:0008017">
    <property type="term" value="F:microtubule binding"/>
    <property type="evidence" value="ECO:0007669"/>
    <property type="project" value="InterPro"/>
</dbReference>
<dbReference type="GO" id="GO:0003777">
    <property type="term" value="F:microtubule motor activity"/>
    <property type="evidence" value="ECO:0007669"/>
    <property type="project" value="InterPro"/>
</dbReference>
<dbReference type="SMART" id="SM00129">
    <property type="entry name" value="KISc"/>
    <property type="match status" value="1"/>
</dbReference>
<dbReference type="InterPro" id="IPR027417">
    <property type="entry name" value="P-loop_NTPase"/>
</dbReference>
<comment type="similarity">
    <text evidence="2">Belongs to the TRAFAC class myosin-kinesin ATPase superfamily. Kinesin family.</text>
</comment>
<dbReference type="GO" id="GO:0007018">
    <property type="term" value="P:microtubule-based movement"/>
    <property type="evidence" value="ECO:0007669"/>
    <property type="project" value="InterPro"/>
</dbReference>
<dbReference type="EMBL" id="LSYV01000002">
    <property type="protein sequence ID" value="KXZ56679.1"/>
    <property type="molecule type" value="Genomic_DNA"/>
</dbReference>
<evidence type="ECO:0000256" key="2">
    <source>
        <dbReference type="PROSITE-ProRule" id="PRU00283"/>
    </source>
</evidence>
<dbReference type="Pfam" id="PF00225">
    <property type="entry name" value="Kinesin"/>
    <property type="match status" value="1"/>
</dbReference>
<feature type="domain" description="Kinesin motor" evidence="4">
    <location>
        <begin position="1"/>
        <end position="266"/>
    </location>
</feature>